<dbReference type="RefSeq" id="WP_344617502.1">
    <property type="nucleotide sequence ID" value="NZ_BAAARV010000075.1"/>
</dbReference>
<protein>
    <recommendedName>
        <fullName evidence="3">WXG100 family type VII secretion target</fullName>
    </recommendedName>
</protein>
<dbReference type="InterPro" id="IPR036689">
    <property type="entry name" value="ESAT-6-like_sf"/>
</dbReference>
<proteinExistence type="predicted"/>
<accession>A0ABP5U9L6</accession>
<dbReference type="EMBL" id="BAAARV010000075">
    <property type="protein sequence ID" value="GAA2373629.1"/>
    <property type="molecule type" value="Genomic_DNA"/>
</dbReference>
<dbReference type="SUPFAM" id="SSF140453">
    <property type="entry name" value="EsxAB dimer-like"/>
    <property type="match status" value="1"/>
</dbReference>
<sequence length="103" mass="11112">MPDVTGSMLQVPSDLQGAGNYINGVATQIEGELSALKSQLAPLMQTWTGAAQAYYEGLQQEWNVAADGLFGPTGVLGVIAQTMNLNWNNYSDCESSNVQTWKR</sequence>
<dbReference type="InterPro" id="IPR010310">
    <property type="entry name" value="T7SS_ESAT-6-like"/>
</dbReference>
<keyword evidence="2" id="KW-1185">Reference proteome</keyword>
<gene>
    <name evidence="1" type="ORF">GCM10010170_076310</name>
</gene>
<name>A0ABP5U9L6_9ACTN</name>
<evidence type="ECO:0000313" key="2">
    <source>
        <dbReference type="Proteomes" id="UP001501444"/>
    </source>
</evidence>
<dbReference type="Pfam" id="PF06013">
    <property type="entry name" value="WXG100"/>
    <property type="match status" value="1"/>
</dbReference>
<comment type="caution">
    <text evidence="1">The sequence shown here is derived from an EMBL/GenBank/DDBJ whole genome shotgun (WGS) entry which is preliminary data.</text>
</comment>
<reference evidence="2" key="1">
    <citation type="journal article" date="2019" name="Int. J. Syst. Evol. Microbiol.">
        <title>The Global Catalogue of Microorganisms (GCM) 10K type strain sequencing project: providing services to taxonomists for standard genome sequencing and annotation.</title>
        <authorList>
            <consortium name="The Broad Institute Genomics Platform"/>
            <consortium name="The Broad Institute Genome Sequencing Center for Infectious Disease"/>
            <person name="Wu L."/>
            <person name="Ma J."/>
        </authorList>
    </citation>
    <scope>NUCLEOTIDE SEQUENCE [LARGE SCALE GENOMIC DNA]</scope>
    <source>
        <strain evidence="2">JCM 3272</strain>
    </source>
</reference>
<dbReference type="Proteomes" id="UP001501444">
    <property type="component" value="Unassembled WGS sequence"/>
</dbReference>
<evidence type="ECO:0008006" key="3">
    <source>
        <dbReference type="Google" id="ProtNLM"/>
    </source>
</evidence>
<dbReference type="Gene3D" id="1.10.287.1060">
    <property type="entry name" value="ESAT-6-like"/>
    <property type="match status" value="1"/>
</dbReference>
<organism evidence="1 2">
    <name type="scientific">Dactylosporangium salmoneum</name>
    <dbReference type="NCBI Taxonomy" id="53361"/>
    <lineage>
        <taxon>Bacteria</taxon>
        <taxon>Bacillati</taxon>
        <taxon>Actinomycetota</taxon>
        <taxon>Actinomycetes</taxon>
        <taxon>Micromonosporales</taxon>
        <taxon>Micromonosporaceae</taxon>
        <taxon>Dactylosporangium</taxon>
    </lineage>
</organism>
<evidence type="ECO:0000313" key="1">
    <source>
        <dbReference type="EMBL" id="GAA2373629.1"/>
    </source>
</evidence>